<name>A0A3B0SXS9_9ZZZZ</name>
<evidence type="ECO:0000256" key="1">
    <source>
        <dbReference type="SAM" id="Phobius"/>
    </source>
</evidence>
<feature type="transmembrane region" description="Helical" evidence="1">
    <location>
        <begin position="6"/>
        <end position="26"/>
    </location>
</feature>
<gene>
    <name evidence="2" type="ORF">MNBD_ALPHA09-2258</name>
</gene>
<dbReference type="AlphaFoldDB" id="A0A3B0SXS9"/>
<organism evidence="2">
    <name type="scientific">hydrothermal vent metagenome</name>
    <dbReference type="NCBI Taxonomy" id="652676"/>
    <lineage>
        <taxon>unclassified sequences</taxon>
        <taxon>metagenomes</taxon>
        <taxon>ecological metagenomes</taxon>
    </lineage>
</organism>
<keyword evidence="1" id="KW-1133">Transmembrane helix</keyword>
<feature type="transmembrane region" description="Helical" evidence="1">
    <location>
        <begin position="149"/>
        <end position="168"/>
    </location>
</feature>
<reference evidence="2" key="1">
    <citation type="submission" date="2018-06" db="EMBL/GenBank/DDBJ databases">
        <authorList>
            <person name="Zhirakovskaya E."/>
        </authorList>
    </citation>
    <scope>NUCLEOTIDE SEQUENCE</scope>
</reference>
<protein>
    <submittedName>
        <fullName evidence="2">Uncharacterized protein</fullName>
    </submittedName>
</protein>
<keyword evidence="1" id="KW-0472">Membrane</keyword>
<proteinExistence type="predicted"/>
<keyword evidence="1" id="KW-0812">Transmembrane</keyword>
<evidence type="ECO:0000313" key="2">
    <source>
        <dbReference type="EMBL" id="VAW10388.1"/>
    </source>
</evidence>
<accession>A0A3B0SXS9</accession>
<sequence>MAVIFFIVVASFAAAGALWLAPSLFWERQRELAGLTERIERALKLAQPENGADSFPETVAVLKTVVKVTEVSGVILLDNQGREMAQIGGEPPVGVDQFQRGRRHYRQAPDGCCVDLYLVRERTGFPYDIVLRIDPGEIHRVTTGRLMRVLGLGAMVLLFGGAAALALLHRFLIFPLGTVRGALADIAAAKPVPILPREVLNKADMIGDLARLITPPDRSYQLAAVPAQGAGRDPQSGLINKIPFEVLSFDAKGALADANDAALWFFQCQSLAELQARDLCVFQAADDPEGVPQNLPELLHDGPLEVCAMVVGRPEPVPCRVLARADRKPEGDSQSLVVCLLPMEEQTDAESQAGNADILALEARVVSLKLLLEACLTLLATPNSKTLANAAQPIRTDILVEDWYLAAARGGLINKQMEHSVPGQVVGDQLAVESLIRHALSFVALRSQSERPVLAGSGAVLSADAVEFVFEEVGGPPVSDSSDGNKGHIPAGASKLPLAALSKLLSAYGGRVLAIRGEDDGNLIRFEMRARPPKTADMAAANKSAA</sequence>
<dbReference type="EMBL" id="UOEM01000012">
    <property type="protein sequence ID" value="VAW10388.1"/>
    <property type="molecule type" value="Genomic_DNA"/>
</dbReference>